<organism evidence="2 3">
    <name type="scientific">Wenxinia marina DSM 24838</name>
    <dbReference type="NCBI Taxonomy" id="1123501"/>
    <lineage>
        <taxon>Bacteria</taxon>
        <taxon>Pseudomonadati</taxon>
        <taxon>Pseudomonadota</taxon>
        <taxon>Alphaproteobacteria</taxon>
        <taxon>Rhodobacterales</taxon>
        <taxon>Roseobacteraceae</taxon>
        <taxon>Wenxinia</taxon>
    </lineage>
</organism>
<keyword evidence="3" id="KW-1185">Reference proteome</keyword>
<evidence type="ECO:0000313" key="3">
    <source>
        <dbReference type="Proteomes" id="UP000035100"/>
    </source>
</evidence>
<proteinExistence type="predicted"/>
<dbReference type="Proteomes" id="UP000035100">
    <property type="component" value="Unassembled WGS sequence"/>
</dbReference>
<comment type="caution">
    <text evidence="2">The sequence shown here is derived from an EMBL/GenBank/DDBJ whole genome shotgun (WGS) entry which is preliminary data.</text>
</comment>
<name>A0A0D0NS79_9RHOB</name>
<evidence type="ECO:0000256" key="1">
    <source>
        <dbReference type="SAM" id="MobiDB-lite"/>
    </source>
</evidence>
<feature type="compositionally biased region" description="Basic and acidic residues" evidence="1">
    <location>
        <begin position="28"/>
        <end position="47"/>
    </location>
</feature>
<reference evidence="2 3" key="1">
    <citation type="submission" date="2013-01" db="EMBL/GenBank/DDBJ databases">
        <authorList>
            <person name="Fiebig A."/>
            <person name="Goeker M."/>
            <person name="Klenk H.-P.P."/>
        </authorList>
    </citation>
    <scope>NUCLEOTIDE SEQUENCE [LARGE SCALE GENOMIC DNA]</scope>
    <source>
        <strain evidence="2 3">DSM 24838</strain>
    </source>
</reference>
<protein>
    <submittedName>
        <fullName evidence="2">Uncharacterized protein</fullName>
    </submittedName>
</protein>
<dbReference type="AlphaFoldDB" id="A0A0D0NS79"/>
<feature type="region of interest" description="Disordered" evidence="1">
    <location>
        <begin position="28"/>
        <end position="58"/>
    </location>
</feature>
<evidence type="ECO:0000313" key="2">
    <source>
        <dbReference type="EMBL" id="KIQ71090.1"/>
    </source>
</evidence>
<dbReference type="STRING" id="1123501.Wenmar_00468"/>
<accession>A0A0D0NS79</accession>
<dbReference type="RefSeq" id="WP_018304586.1">
    <property type="nucleotide sequence ID" value="NZ_KN848371.1"/>
</dbReference>
<dbReference type="EMBL" id="AONG01000003">
    <property type="protein sequence ID" value="KIQ71090.1"/>
    <property type="molecule type" value="Genomic_DNA"/>
</dbReference>
<sequence length="58" mass="6596">MFSIFSDTLAIATRQARWDAPAHWREAGFDRAPARRPPPEPRAEVRRAPLTPRDTGPE</sequence>
<gene>
    <name evidence="2" type="ORF">Wenmar_00468</name>
</gene>